<sequence>MSEHPDTTPSRDDRRGTLGVGEDGQWQIRFERRVPHPPERVWEALVDVDQQDRWVPGVRIHARVGGPVVFDFDAEGRAEGEVLRVDPPRALEHTWLWPDEPASTVRWEISADGDGSVLVLLHRPLRSEPASDYATGWHAMLDALAAHLDGETPAEPDYAALSEVYAASR</sequence>
<keyword evidence="5" id="KW-1185">Reference proteome</keyword>
<proteinExistence type="inferred from homology"/>
<comment type="caution">
    <text evidence="4">The sequence shown here is derived from an EMBL/GenBank/DDBJ whole genome shotgun (WGS) entry which is preliminary data.</text>
</comment>
<evidence type="ECO:0000256" key="2">
    <source>
        <dbReference type="SAM" id="MobiDB-lite"/>
    </source>
</evidence>
<reference evidence="4 5" key="1">
    <citation type="submission" date="2019-06" db="EMBL/GenBank/DDBJ databases">
        <title>Sequencing the genomes of 1000 actinobacteria strains.</title>
        <authorList>
            <person name="Klenk H.-P."/>
        </authorList>
    </citation>
    <scope>NUCLEOTIDE SEQUENCE [LARGE SCALE GENOMIC DNA]</scope>
    <source>
        <strain evidence="4 5">DSM 45301</strain>
    </source>
</reference>
<dbReference type="InterPro" id="IPR023393">
    <property type="entry name" value="START-like_dom_sf"/>
</dbReference>
<feature type="domain" description="Activator of Hsp90 ATPase homologue 1/2-like C-terminal" evidence="3">
    <location>
        <begin position="36"/>
        <end position="148"/>
    </location>
</feature>
<dbReference type="SUPFAM" id="SSF55961">
    <property type="entry name" value="Bet v1-like"/>
    <property type="match status" value="1"/>
</dbReference>
<feature type="region of interest" description="Disordered" evidence="2">
    <location>
        <begin position="1"/>
        <end position="23"/>
    </location>
</feature>
<protein>
    <submittedName>
        <fullName evidence="4">Uncharacterized protein YndB with AHSA1/START domain</fullName>
    </submittedName>
</protein>
<dbReference type="InterPro" id="IPR013538">
    <property type="entry name" value="ASHA1/2-like_C"/>
</dbReference>
<dbReference type="CDD" id="cd08899">
    <property type="entry name" value="SRPBCC_CalC_Aha1-like_6"/>
    <property type="match status" value="1"/>
</dbReference>
<evidence type="ECO:0000313" key="4">
    <source>
        <dbReference type="EMBL" id="TQM15088.1"/>
    </source>
</evidence>
<gene>
    <name evidence="4" type="ORF">FB558_1870</name>
</gene>
<accession>A0A543E0I5</accession>
<evidence type="ECO:0000259" key="3">
    <source>
        <dbReference type="Pfam" id="PF08327"/>
    </source>
</evidence>
<dbReference type="Gene3D" id="3.30.530.20">
    <property type="match status" value="1"/>
</dbReference>
<dbReference type="Proteomes" id="UP000315677">
    <property type="component" value="Unassembled WGS sequence"/>
</dbReference>
<dbReference type="OrthoDB" id="9803476at2"/>
<dbReference type="Pfam" id="PF08327">
    <property type="entry name" value="AHSA1"/>
    <property type="match status" value="1"/>
</dbReference>
<evidence type="ECO:0000256" key="1">
    <source>
        <dbReference type="ARBA" id="ARBA00006817"/>
    </source>
</evidence>
<name>A0A543E0I5_9PSEU</name>
<dbReference type="AlphaFoldDB" id="A0A543E0I5"/>
<organism evidence="4 5">
    <name type="scientific">Pseudonocardia kunmingensis</name>
    <dbReference type="NCBI Taxonomy" id="630975"/>
    <lineage>
        <taxon>Bacteria</taxon>
        <taxon>Bacillati</taxon>
        <taxon>Actinomycetota</taxon>
        <taxon>Actinomycetes</taxon>
        <taxon>Pseudonocardiales</taxon>
        <taxon>Pseudonocardiaceae</taxon>
        <taxon>Pseudonocardia</taxon>
    </lineage>
</organism>
<dbReference type="EMBL" id="VFPA01000001">
    <property type="protein sequence ID" value="TQM15088.1"/>
    <property type="molecule type" value="Genomic_DNA"/>
</dbReference>
<evidence type="ECO:0000313" key="5">
    <source>
        <dbReference type="Proteomes" id="UP000315677"/>
    </source>
</evidence>
<comment type="similarity">
    <text evidence="1">Belongs to the AHA1 family.</text>
</comment>
<dbReference type="RefSeq" id="WP_142050348.1">
    <property type="nucleotide sequence ID" value="NZ_VFPA01000001.1"/>
</dbReference>
<feature type="compositionally biased region" description="Basic and acidic residues" evidence="2">
    <location>
        <begin position="1"/>
        <end position="16"/>
    </location>
</feature>